<evidence type="ECO:0000313" key="2">
    <source>
        <dbReference type="EMBL" id="OGX85304.1"/>
    </source>
</evidence>
<dbReference type="STRING" id="1908237.BEN47_15210"/>
<dbReference type="InterPro" id="IPR029058">
    <property type="entry name" value="AB_hydrolase_fold"/>
</dbReference>
<name>A0A1G1T391_9BACT</name>
<gene>
    <name evidence="2" type="ORF">BEN47_15210</name>
</gene>
<proteinExistence type="predicted"/>
<dbReference type="EMBL" id="MDZB01000108">
    <property type="protein sequence ID" value="OGX85304.1"/>
    <property type="molecule type" value="Genomic_DNA"/>
</dbReference>
<reference evidence="2 3" key="1">
    <citation type="submission" date="2016-08" db="EMBL/GenBank/DDBJ databases">
        <title>Hymenobacter coccineus sp. nov., Hymenobacter lapidarius sp. nov. and Hymenobacter glacialis sp. nov., isolated from Antarctic soil.</title>
        <authorList>
            <person name="Sedlacek I."/>
            <person name="Kralova S."/>
            <person name="Kyrova K."/>
            <person name="Maslanova I."/>
            <person name="Stankova E."/>
            <person name="Vrbovska V."/>
            <person name="Nemec M."/>
            <person name="Bartak M."/>
            <person name="Svec P."/>
            <person name="Busse H.-J."/>
            <person name="Pantucek R."/>
        </authorList>
    </citation>
    <scope>NUCLEOTIDE SEQUENCE [LARGE SCALE GENOMIC DNA]</scope>
    <source>
        <strain evidence="2 3">CCM 8643</strain>
    </source>
</reference>
<accession>A0A1G1T391</accession>
<dbReference type="RefSeq" id="WP_070728495.1">
    <property type="nucleotide sequence ID" value="NZ_MDZB01000108.1"/>
</dbReference>
<dbReference type="InterPro" id="IPR022742">
    <property type="entry name" value="Hydrolase_4"/>
</dbReference>
<evidence type="ECO:0000313" key="3">
    <source>
        <dbReference type="Proteomes" id="UP000176294"/>
    </source>
</evidence>
<sequence length="221" mass="24435">MDSSRNRVIPVAVYYPAVLPASAATGGQPPKLKLAVLSHGYGVKNTEYSFVARHLVAHGYYVASLQQDLPTDAPIPQGGDVHQTRYPYWKRGVENIAFAIRALRRRTLVLDGQPVLLLGHSYGGDIAMLFAQEHPALAQRVISFDNCRVPLPRTRQPRIFSLRSSDQAADPGVVPTSVEQAEFGMTIIKLAATPHNKMCDAASARQKQEMNQWVSRFLETE</sequence>
<organism evidence="2 3">
    <name type="scientific">Hymenobacter lapidarius</name>
    <dbReference type="NCBI Taxonomy" id="1908237"/>
    <lineage>
        <taxon>Bacteria</taxon>
        <taxon>Pseudomonadati</taxon>
        <taxon>Bacteroidota</taxon>
        <taxon>Cytophagia</taxon>
        <taxon>Cytophagales</taxon>
        <taxon>Hymenobacteraceae</taxon>
        <taxon>Hymenobacter</taxon>
    </lineage>
</organism>
<keyword evidence="3" id="KW-1185">Reference proteome</keyword>
<dbReference type="Pfam" id="PF12146">
    <property type="entry name" value="Hydrolase_4"/>
    <property type="match status" value="1"/>
</dbReference>
<dbReference type="SUPFAM" id="SSF53474">
    <property type="entry name" value="alpha/beta-Hydrolases"/>
    <property type="match status" value="1"/>
</dbReference>
<dbReference type="Proteomes" id="UP000176294">
    <property type="component" value="Unassembled WGS sequence"/>
</dbReference>
<evidence type="ECO:0000259" key="1">
    <source>
        <dbReference type="Pfam" id="PF12146"/>
    </source>
</evidence>
<dbReference type="AlphaFoldDB" id="A0A1G1T391"/>
<comment type="caution">
    <text evidence="2">The sequence shown here is derived from an EMBL/GenBank/DDBJ whole genome shotgun (WGS) entry which is preliminary data.</text>
</comment>
<feature type="domain" description="Serine aminopeptidase S33" evidence="1">
    <location>
        <begin position="34"/>
        <end position="142"/>
    </location>
</feature>
<protein>
    <recommendedName>
        <fullName evidence="1">Serine aminopeptidase S33 domain-containing protein</fullName>
    </recommendedName>
</protein>
<dbReference type="Gene3D" id="3.40.50.1820">
    <property type="entry name" value="alpha/beta hydrolase"/>
    <property type="match status" value="1"/>
</dbReference>